<name>A0A1G8S793_9RHOB</name>
<feature type="transmembrane region" description="Helical" evidence="1">
    <location>
        <begin position="258"/>
        <end position="277"/>
    </location>
</feature>
<feature type="transmembrane region" description="Helical" evidence="1">
    <location>
        <begin position="232"/>
        <end position="251"/>
    </location>
</feature>
<evidence type="ECO:0000313" key="2">
    <source>
        <dbReference type="EMBL" id="SDJ25031.1"/>
    </source>
</evidence>
<dbReference type="PANTHER" id="PTHR38095">
    <property type="entry name" value="ANAEROBIC DIMETHYL SULFOXIDE REDUCTASE CHAIN YNFH"/>
    <property type="match status" value="1"/>
</dbReference>
<dbReference type="GO" id="GO:0005886">
    <property type="term" value="C:plasma membrane"/>
    <property type="evidence" value="ECO:0007669"/>
    <property type="project" value="TreeGrafter"/>
</dbReference>
<dbReference type="GO" id="GO:0009390">
    <property type="term" value="C:dimethyl sulfoxide reductase complex"/>
    <property type="evidence" value="ECO:0007669"/>
    <property type="project" value="TreeGrafter"/>
</dbReference>
<dbReference type="PANTHER" id="PTHR38095:SF1">
    <property type="entry name" value="ANAEROBIC DIMETHYL SULFOXIDE REDUCTASE CHAIN YNFH"/>
    <property type="match status" value="1"/>
</dbReference>
<keyword evidence="1" id="KW-0472">Membrane</keyword>
<dbReference type="GO" id="GO:0009389">
    <property type="term" value="F:dimethyl sulfoxide reductase activity"/>
    <property type="evidence" value="ECO:0007669"/>
    <property type="project" value="TreeGrafter"/>
</dbReference>
<dbReference type="EMBL" id="FNEK01000014">
    <property type="protein sequence ID" value="SDJ25031.1"/>
    <property type="molecule type" value="Genomic_DNA"/>
</dbReference>
<feature type="transmembrane region" description="Helical" evidence="1">
    <location>
        <begin position="7"/>
        <end position="26"/>
    </location>
</feature>
<protein>
    <submittedName>
        <fullName evidence="2">DMSO reductase anchor subunit</fullName>
    </submittedName>
</protein>
<dbReference type="Proteomes" id="UP000199382">
    <property type="component" value="Unassembled WGS sequence"/>
</dbReference>
<dbReference type="RefSeq" id="WP_093153804.1">
    <property type="nucleotide sequence ID" value="NZ_FNEK01000014.1"/>
</dbReference>
<organism evidence="2 3">
    <name type="scientific">Aliiruegeria lutimaris</name>
    <dbReference type="NCBI Taxonomy" id="571298"/>
    <lineage>
        <taxon>Bacteria</taxon>
        <taxon>Pseudomonadati</taxon>
        <taxon>Pseudomonadota</taxon>
        <taxon>Alphaproteobacteria</taxon>
        <taxon>Rhodobacterales</taxon>
        <taxon>Roseobacteraceae</taxon>
        <taxon>Aliiruegeria</taxon>
    </lineage>
</organism>
<evidence type="ECO:0000313" key="3">
    <source>
        <dbReference type="Proteomes" id="UP000199382"/>
    </source>
</evidence>
<keyword evidence="1" id="KW-1133">Transmembrane helix</keyword>
<gene>
    <name evidence="2" type="ORF">SAMN04488026_101473</name>
</gene>
<sequence length="290" mass="30720">MYPAPSVIYFTTLTGLGFGLLAWLGFGYPDVIGKTAFFLYLLGYGFAVGGLFASTYHLANPKNARKAFSQWRTSWLSREAVLSVAALVIVAPHAFAQVFLGGSVPALGWLGAVACIGAVFTTSMIYAQLKTVPSWATPATPLLFLGYAAAGGALFSGQVVMAAILLVFVGIAQLGSWQLGGELFAEAGASLETATGLQGLGSVRQLEPPHSGTNYLLKEMVFQVGRKHAEKLRWIGGGLAFILPVVLLLLLPPHFLTLAIAAGSHVAGVLAIRWLFFAEAKHVVSLYYGK</sequence>
<feature type="transmembrane region" description="Helical" evidence="1">
    <location>
        <begin position="141"/>
        <end position="174"/>
    </location>
</feature>
<reference evidence="2 3" key="1">
    <citation type="submission" date="2016-10" db="EMBL/GenBank/DDBJ databases">
        <authorList>
            <person name="de Groot N.N."/>
        </authorList>
    </citation>
    <scope>NUCLEOTIDE SEQUENCE [LARGE SCALE GENOMIC DNA]</scope>
    <source>
        <strain evidence="2 3">DSM 25294</strain>
    </source>
</reference>
<feature type="transmembrane region" description="Helical" evidence="1">
    <location>
        <begin position="80"/>
        <end position="100"/>
    </location>
</feature>
<keyword evidence="1" id="KW-0812">Transmembrane</keyword>
<dbReference type="InterPro" id="IPR007059">
    <property type="entry name" value="DmsC"/>
</dbReference>
<accession>A0A1G8S793</accession>
<dbReference type="GO" id="GO:0019645">
    <property type="term" value="P:anaerobic electron transport chain"/>
    <property type="evidence" value="ECO:0007669"/>
    <property type="project" value="InterPro"/>
</dbReference>
<dbReference type="STRING" id="571298.SAMN04488026_101473"/>
<dbReference type="OrthoDB" id="5520897at2"/>
<proteinExistence type="predicted"/>
<dbReference type="Pfam" id="PF04976">
    <property type="entry name" value="DmsC"/>
    <property type="match status" value="1"/>
</dbReference>
<keyword evidence="3" id="KW-1185">Reference proteome</keyword>
<feature type="transmembrane region" description="Helical" evidence="1">
    <location>
        <begin position="38"/>
        <end position="59"/>
    </location>
</feature>
<dbReference type="AlphaFoldDB" id="A0A1G8S793"/>
<evidence type="ECO:0000256" key="1">
    <source>
        <dbReference type="SAM" id="Phobius"/>
    </source>
</evidence>
<feature type="transmembrane region" description="Helical" evidence="1">
    <location>
        <begin position="106"/>
        <end position="129"/>
    </location>
</feature>